<reference evidence="1" key="2">
    <citation type="journal article" date="2022" name="New Phytol.">
        <title>Evolutionary transition to the ectomycorrhizal habit in the genomes of a hyperdiverse lineage of mushroom-forming fungi.</title>
        <authorList>
            <person name="Looney B."/>
            <person name="Miyauchi S."/>
            <person name="Morin E."/>
            <person name="Drula E."/>
            <person name="Courty P.E."/>
            <person name="Kohler A."/>
            <person name="Kuo A."/>
            <person name="LaButti K."/>
            <person name="Pangilinan J."/>
            <person name="Lipzen A."/>
            <person name="Riley R."/>
            <person name="Andreopoulos W."/>
            <person name="He G."/>
            <person name="Johnson J."/>
            <person name="Nolan M."/>
            <person name="Tritt A."/>
            <person name="Barry K.W."/>
            <person name="Grigoriev I.V."/>
            <person name="Nagy L.G."/>
            <person name="Hibbett D."/>
            <person name="Henrissat B."/>
            <person name="Matheny P.B."/>
            <person name="Labbe J."/>
            <person name="Martin F.M."/>
        </authorList>
    </citation>
    <scope>NUCLEOTIDE SEQUENCE</scope>
    <source>
        <strain evidence="1">FP105234-sp</strain>
    </source>
</reference>
<accession>A0ACB8SB81</accession>
<organism evidence="1 2">
    <name type="scientific">Auriscalpium vulgare</name>
    <dbReference type="NCBI Taxonomy" id="40419"/>
    <lineage>
        <taxon>Eukaryota</taxon>
        <taxon>Fungi</taxon>
        <taxon>Dikarya</taxon>
        <taxon>Basidiomycota</taxon>
        <taxon>Agaricomycotina</taxon>
        <taxon>Agaricomycetes</taxon>
        <taxon>Russulales</taxon>
        <taxon>Auriscalpiaceae</taxon>
        <taxon>Auriscalpium</taxon>
    </lineage>
</organism>
<name>A0ACB8SB81_9AGAM</name>
<dbReference type="Proteomes" id="UP000814033">
    <property type="component" value="Unassembled WGS sequence"/>
</dbReference>
<dbReference type="EMBL" id="MU275841">
    <property type="protein sequence ID" value="KAI0053221.1"/>
    <property type="molecule type" value="Genomic_DNA"/>
</dbReference>
<protein>
    <submittedName>
        <fullName evidence="1">Uncharacterized protein</fullName>
    </submittedName>
</protein>
<proteinExistence type="predicted"/>
<evidence type="ECO:0000313" key="2">
    <source>
        <dbReference type="Proteomes" id="UP000814033"/>
    </source>
</evidence>
<comment type="caution">
    <text evidence="1">The sequence shown here is derived from an EMBL/GenBank/DDBJ whole genome shotgun (WGS) entry which is preliminary data.</text>
</comment>
<evidence type="ECO:0000313" key="1">
    <source>
        <dbReference type="EMBL" id="KAI0053221.1"/>
    </source>
</evidence>
<sequence>MPRLLRPLVASLAVLSGSLTSFAATFASDPCAKIGGQAFVQPADVIACQKSFPLNETIRQNVIATVSGVFDFYTFEDYYLNSPPPFQESTTNIRADLAKLKSTPYATDYDFNLALYRFTTQLNDGHTGWYPSCYISYQNLLPAPIVILDQGVFIVPDLVQFVTLLGSAFTNYLQSIGFNWQRLEGAKVLSIGGMSAFDYIDTIASTVSGNYLDHGVRVNSVVSSYRISGTSFSQRFGDLAGPSFVTQTGLTMTLIPVNSTKPETVTIPYVASFSGNPFTDKASYWANNCAANDDTNGVDRRSDSTQRTQGNDVLRPIGKIVDLAPKQAVALPGPFVPTLPQVNGSTGVIKSYILDDKKTGVMFIGSFEGDYTQFQTDTVAAIAQFQASGVTNLLIDLTDNGGERRVFLHQAVANVDIWAGGYVCLGLFLHQYLSGSKIGYPGFQSTMRANPLAQKIVASNIAQGIDSSLAYYGSDNWAFFNNTPFPANYNYMKPPAPNVVNGKYDPTSQRFYDICTPFQVDVPSTPPFDLSKVALVGNGNCASTCALFTTLMNERHNTKIAIFGGKPGEQVQFKGMAGNQVLEWADLDSEIKTSGLKNDPLAPPDLLVDGNMRVNWRTAWSFFNEFEPIAYVSELPKFQFAYTKDTYNNPQNLWTFAAKQLFH</sequence>
<keyword evidence="2" id="KW-1185">Reference proteome</keyword>
<gene>
    <name evidence="1" type="ORF">FA95DRAFT_941421</name>
</gene>
<reference evidence="1" key="1">
    <citation type="submission" date="2021-02" db="EMBL/GenBank/DDBJ databases">
        <authorList>
            <consortium name="DOE Joint Genome Institute"/>
            <person name="Ahrendt S."/>
            <person name="Looney B.P."/>
            <person name="Miyauchi S."/>
            <person name="Morin E."/>
            <person name="Drula E."/>
            <person name="Courty P.E."/>
            <person name="Chicoki N."/>
            <person name="Fauchery L."/>
            <person name="Kohler A."/>
            <person name="Kuo A."/>
            <person name="Labutti K."/>
            <person name="Pangilinan J."/>
            <person name="Lipzen A."/>
            <person name="Riley R."/>
            <person name="Andreopoulos W."/>
            <person name="He G."/>
            <person name="Johnson J."/>
            <person name="Barry K.W."/>
            <person name="Grigoriev I.V."/>
            <person name="Nagy L."/>
            <person name="Hibbett D."/>
            <person name="Henrissat B."/>
            <person name="Matheny P.B."/>
            <person name="Labbe J."/>
            <person name="Martin F."/>
        </authorList>
    </citation>
    <scope>NUCLEOTIDE SEQUENCE</scope>
    <source>
        <strain evidence="1">FP105234-sp</strain>
    </source>
</reference>